<keyword evidence="2" id="KW-0902">Two-component regulatory system</keyword>
<keyword evidence="6" id="KW-1185">Reference proteome</keyword>
<dbReference type="AlphaFoldDB" id="A0A1Z4LL48"/>
<proteinExistence type="predicted"/>
<sequence>MATVLVVEDTPSQMELMNIFLQEGGYTVIRANDGKEGFEKARQHQPDAIITDVVMPGMSGFEFCRKLKKNLDTRKIPIIFCSSKDKDIDRIWGMRQGADFYLTKPFTRQQLIGAVKSIIF</sequence>
<evidence type="ECO:0000259" key="4">
    <source>
        <dbReference type="PROSITE" id="PS50110"/>
    </source>
</evidence>
<dbReference type="SMART" id="SM00448">
    <property type="entry name" value="REC"/>
    <property type="match status" value="1"/>
</dbReference>
<dbReference type="Proteomes" id="UP000218418">
    <property type="component" value="Chromosome"/>
</dbReference>
<reference evidence="5 6" key="1">
    <citation type="submission" date="2017-06" db="EMBL/GenBank/DDBJ databases">
        <title>Genome sequencing of cyanobaciteial culture collection at National Institute for Environmental Studies (NIES).</title>
        <authorList>
            <person name="Hirose Y."/>
            <person name="Shimura Y."/>
            <person name="Fujisawa T."/>
            <person name="Nakamura Y."/>
            <person name="Kawachi M."/>
        </authorList>
    </citation>
    <scope>NUCLEOTIDE SEQUENCE [LARGE SCALE GENOMIC DNA]</scope>
    <source>
        <strain evidence="5 6">NIES-267</strain>
    </source>
</reference>
<dbReference type="PANTHER" id="PTHR44591">
    <property type="entry name" value="STRESS RESPONSE REGULATOR PROTEIN 1"/>
    <property type="match status" value="1"/>
</dbReference>
<gene>
    <name evidence="5" type="ORF">NIES267_12950</name>
</gene>
<dbReference type="SUPFAM" id="SSF52172">
    <property type="entry name" value="CheY-like"/>
    <property type="match status" value="1"/>
</dbReference>
<evidence type="ECO:0000256" key="3">
    <source>
        <dbReference type="PROSITE-ProRule" id="PRU00169"/>
    </source>
</evidence>
<evidence type="ECO:0000313" key="5">
    <source>
        <dbReference type="EMBL" id="BAY81818.1"/>
    </source>
</evidence>
<feature type="modified residue" description="4-aspartylphosphate" evidence="3">
    <location>
        <position position="52"/>
    </location>
</feature>
<evidence type="ECO:0000313" key="6">
    <source>
        <dbReference type="Proteomes" id="UP000218418"/>
    </source>
</evidence>
<dbReference type="InterPro" id="IPR050595">
    <property type="entry name" value="Bact_response_regulator"/>
</dbReference>
<dbReference type="Pfam" id="PF00072">
    <property type="entry name" value="Response_reg"/>
    <property type="match status" value="1"/>
</dbReference>
<keyword evidence="1 3" id="KW-0597">Phosphoprotein</keyword>
<protein>
    <submittedName>
        <fullName evidence="5">Response regulator receiver protein</fullName>
    </submittedName>
</protein>
<dbReference type="Gene3D" id="3.40.50.2300">
    <property type="match status" value="1"/>
</dbReference>
<evidence type="ECO:0000256" key="1">
    <source>
        <dbReference type="ARBA" id="ARBA00022553"/>
    </source>
</evidence>
<evidence type="ECO:0000256" key="2">
    <source>
        <dbReference type="ARBA" id="ARBA00023012"/>
    </source>
</evidence>
<accession>A0A1Z4LL48</accession>
<dbReference type="EMBL" id="AP018227">
    <property type="protein sequence ID" value="BAY81818.1"/>
    <property type="molecule type" value="Genomic_DNA"/>
</dbReference>
<dbReference type="GO" id="GO:0000160">
    <property type="term" value="P:phosphorelay signal transduction system"/>
    <property type="evidence" value="ECO:0007669"/>
    <property type="project" value="UniProtKB-KW"/>
</dbReference>
<dbReference type="PANTHER" id="PTHR44591:SF14">
    <property type="entry name" value="PROTEIN PILG"/>
    <property type="match status" value="1"/>
</dbReference>
<organism evidence="5 6">
    <name type="scientific">Calothrix parasitica NIES-267</name>
    <dbReference type="NCBI Taxonomy" id="1973488"/>
    <lineage>
        <taxon>Bacteria</taxon>
        <taxon>Bacillati</taxon>
        <taxon>Cyanobacteriota</taxon>
        <taxon>Cyanophyceae</taxon>
        <taxon>Nostocales</taxon>
        <taxon>Calotrichaceae</taxon>
        <taxon>Calothrix</taxon>
    </lineage>
</organism>
<dbReference type="OrthoDB" id="582422at2"/>
<dbReference type="PROSITE" id="PS50110">
    <property type="entry name" value="RESPONSE_REGULATORY"/>
    <property type="match status" value="1"/>
</dbReference>
<dbReference type="InterPro" id="IPR011006">
    <property type="entry name" value="CheY-like_superfamily"/>
</dbReference>
<feature type="domain" description="Response regulatory" evidence="4">
    <location>
        <begin position="3"/>
        <end position="119"/>
    </location>
</feature>
<dbReference type="InterPro" id="IPR001789">
    <property type="entry name" value="Sig_transdc_resp-reg_receiver"/>
</dbReference>
<name>A0A1Z4LL48_9CYAN</name>